<organism evidence="1 2">
    <name type="scientific">Paenibacillus rhizovicinus</name>
    <dbReference type="NCBI Taxonomy" id="2704463"/>
    <lineage>
        <taxon>Bacteria</taxon>
        <taxon>Bacillati</taxon>
        <taxon>Bacillota</taxon>
        <taxon>Bacilli</taxon>
        <taxon>Bacillales</taxon>
        <taxon>Paenibacillaceae</taxon>
        <taxon>Paenibacillus</taxon>
    </lineage>
</organism>
<evidence type="ECO:0000313" key="1">
    <source>
        <dbReference type="EMBL" id="QHW33684.1"/>
    </source>
</evidence>
<dbReference type="RefSeq" id="WP_162643682.1">
    <property type="nucleotide sequence ID" value="NZ_CP048286.1"/>
</dbReference>
<name>A0A6C0P559_9BACL</name>
<proteinExistence type="predicted"/>
<dbReference type="EMBL" id="CP048286">
    <property type="protein sequence ID" value="QHW33684.1"/>
    <property type="molecule type" value="Genomic_DNA"/>
</dbReference>
<dbReference type="AlphaFoldDB" id="A0A6C0P559"/>
<reference evidence="1 2" key="1">
    <citation type="submission" date="2020-02" db="EMBL/GenBank/DDBJ databases">
        <title>Paenibacillus sp. nov., isolated from rhizosphere soil of tomato.</title>
        <authorList>
            <person name="Weon H.-Y."/>
            <person name="Lee S.A."/>
        </authorList>
    </citation>
    <scope>NUCLEOTIDE SEQUENCE [LARGE SCALE GENOMIC DNA]</scope>
    <source>
        <strain evidence="1 2">14171R-81</strain>
    </source>
</reference>
<evidence type="ECO:0000313" key="2">
    <source>
        <dbReference type="Proteomes" id="UP000479114"/>
    </source>
</evidence>
<keyword evidence="2" id="KW-1185">Reference proteome</keyword>
<accession>A0A6C0P559</accession>
<gene>
    <name evidence="1" type="ORF">GZH47_24725</name>
</gene>
<protein>
    <submittedName>
        <fullName evidence="1">Uncharacterized protein</fullName>
    </submittedName>
</protein>
<sequence>MGTTIHYGGTAKRGNEGNVLRYIEDYAMSNEWQINRIENNSIMISPHPDCETLAISFDEKHTFPGLSKPVSVPLKFINKL</sequence>
<dbReference type="KEGG" id="prz:GZH47_24725"/>
<dbReference type="Proteomes" id="UP000479114">
    <property type="component" value="Chromosome"/>
</dbReference>